<dbReference type="EMBL" id="JAKLMC020000026">
    <property type="protein sequence ID" value="KAK5950517.1"/>
    <property type="molecule type" value="Genomic_DNA"/>
</dbReference>
<dbReference type="SUPFAM" id="SSF54909">
    <property type="entry name" value="Dimeric alpha+beta barrel"/>
    <property type="match status" value="1"/>
</dbReference>
<name>A0AAN8EGV5_9EURO</name>
<keyword evidence="3" id="KW-1185">Reference proteome</keyword>
<dbReference type="InterPro" id="IPR007138">
    <property type="entry name" value="ABM_dom"/>
</dbReference>
<gene>
    <name evidence="2" type="ORF">OHC33_008460</name>
</gene>
<sequence>MSERNIFAMFKPKAGKVQRLRELINNQAKDVHEKEDYCNRFVVTEQLDSTPTFIIFETYKDLESVHQHAKEPHFQALMKALDEEDLLMEKPFIAYTKSTGGFEMDRKLL</sequence>
<reference evidence="2 3" key="1">
    <citation type="submission" date="2022-12" db="EMBL/GenBank/DDBJ databases">
        <title>Genomic features and morphological characterization of a novel Knufia sp. strain isolated from spacecraft assembly facility.</title>
        <authorList>
            <person name="Teixeira M."/>
            <person name="Chander A.M."/>
            <person name="Stajich J.E."/>
            <person name="Venkateswaran K."/>
        </authorList>
    </citation>
    <scope>NUCLEOTIDE SEQUENCE [LARGE SCALE GENOMIC DNA]</scope>
    <source>
        <strain evidence="2 3">FJI-L2-BK-P2</strain>
    </source>
</reference>
<evidence type="ECO:0000313" key="3">
    <source>
        <dbReference type="Proteomes" id="UP001316803"/>
    </source>
</evidence>
<dbReference type="Pfam" id="PF03992">
    <property type="entry name" value="ABM"/>
    <property type="match status" value="1"/>
</dbReference>
<protein>
    <recommendedName>
        <fullName evidence="1">ABM domain-containing protein</fullName>
    </recommendedName>
</protein>
<evidence type="ECO:0000259" key="1">
    <source>
        <dbReference type="Pfam" id="PF03992"/>
    </source>
</evidence>
<comment type="caution">
    <text evidence="2">The sequence shown here is derived from an EMBL/GenBank/DDBJ whole genome shotgun (WGS) entry which is preliminary data.</text>
</comment>
<evidence type="ECO:0000313" key="2">
    <source>
        <dbReference type="EMBL" id="KAK5950517.1"/>
    </source>
</evidence>
<dbReference type="PANTHER" id="PTHR40624">
    <property type="entry name" value="BIOSYNTHESIS MONOOXYGENASE, PUTATIVE (AFU_ORTHOLOGUE AFUA_1G12025)-RELATED"/>
    <property type="match status" value="1"/>
</dbReference>
<dbReference type="PANTHER" id="PTHR40624:SF1">
    <property type="entry name" value="BIOSYNTHESIS MONOOXYGENASE, PUTATIVE (AFU_ORTHOLOGUE AFUA_1G12025)-RELATED"/>
    <property type="match status" value="1"/>
</dbReference>
<feature type="domain" description="ABM" evidence="1">
    <location>
        <begin position="7"/>
        <end position="79"/>
    </location>
</feature>
<dbReference type="AlphaFoldDB" id="A0AAN8EGV5"/>
<proteinExistence type="predicted"/>
<dbReference type="InterPro" id="IPR011008">
    <property type="entry name" value="Dimeric_a/b-barrel"/>
</dbReference>
<accession>A0AAN8EGV5</accession>
<dbReference type="Gene3D" id="3.30.70.100">
    <property type="match status" value="1"/>
</dbReference>
<dbReference type="Proteomes" id="UP001316803">
    <property type="component" value="Unassembled WGS sequence"/>
</dbReference>
<organism evidence="2 3">
    <name type="scientific">Knufia fluminis</name>
    <dbReference type="NCBI Taxonomy" id="191047"/>
    <lineage>
        <taxon>Eukaryota</taxon>
        <taxon>Fungi</taxon>
        <taxon>Dikarya</taxon>
        <taxon>Ascomycota</taxon>
        <taxon>Pezizomycotina</taxon>
        <taxon>Eurotiomycetes</taxon>
        <taxon>Chaetothyriomycetidae</taxon>
        <taxon>Chaetothyriales</taxon>
        <taxon>Trichomeriaceae</taxon>
        <taxon>Knufia</taxon>
    </lineage>
</organism>